<feature type="transmembrane region" description="Helical" evidence="12">
    <location>
        <begin position="123"/>
        <end position="147"/>
    </location>
</feature>
<evidence type="ECO:0000256" key="11">
    <source>
        <dbReference type="RuleBase" id="RU368103"/>
    </source>
</evidence>
<dbReference type="EMBL" id="JADGKB010000170">
    <property type="protein sequence ID" value="KAJ3251724.1"/>
    <property type="molecule type" value="Genomic_DNA"/>
</dbReference>
<keyword evidence="12" id="KW-0812">Transmembrane</keyword>
<keyword evidence="6 11" id="KW-0999">Mitochondrion inner membrane</keyword>
<dbReference type="Gene3D" id="1.25.40.40">
    <property type="entry name" value="Cytochrome c oxidase, subunit Va/VI"/>
    <property type="match status" value="1"/>
</dbReference>
<evidence type="ECO:0000256" key="7">
    <source>
        <dbReference type="ARBA" id="ARBA00022946"/>
    </source>
</evidence>
<keyword evidence="7 11" id="KW-0809">Transit peptide</keyword>
<dbReference type="AlphaFoldDB" id="A0AAD5U9Y9"/>
<keyword evidence="8 11" id="KW-0408">Iron</keyword>
<keyword evidence="9 11" id="KW-0496">Mitochondrion</keyword>
<feature type="transmembrane region" description="Helical" evidence="12">
    <location>
        <begin position="43"/>
        <end position="63"/>
    </location>
</feature>
<organism evidence="13 14">
    <name type="scientific">Boothiomyces macroporosus</name>
    <dbReference type="NCBI Taxonomy" id="261099"/>
    <lineage>
        <taxon>Eukaryota</taxon>
        <taxon>Fungi</taxon>
        <taxon>Fungi incertae sedis</taxon>
        <taxon>Chytridiomycota</taxon>
        <taxon>Chytridiomycota incertae sedis</taxon>
        <taxon>Chytridiomycetes</taxon>
        <taxon>Rhizophydiales</taxon>
        <taxon>Terramycetaceae</taxon>
        <taxon>Boothiomyces</taxon>
    </lineage>
</organism>
<protein>
    <recommendedName>
        <fullName evidence="11">Cytochrome c oxidase subunit 6, mitochondrial</fullName>
    </recommendedName>
    <alternativeName>
        <fullName evidence="11">Cytochrome c oxidase polypeptide VI</fullName>
    </alternativeName>
</protein>
<accession>A0AAD5U9Y9</accession>
<keyword evidence="4 11" id="KW-0349">Heme</keyword>
<evidence type="ECO:0000256" key="10">
    <source>
        <dbReference type="ARBA" id="ARBA00023136"/>
    </source>
</evidence>
<evidence type="ECO:0000256" key="9">
    <source>
        <dbReference type="ARBA" id="ARBA00023128"/>
    </source>
</evidence>
<dbReference type="SUPFAM" id="SSF48479">
    <property type="entry name" value="Cytochrome c oxidase subunit E"/>
    <property type="match status" value="1"/>
</dbReference>
<comment type="subcellular location">
    <subcellularLocation>
        <location evidence="1 11">Mitochondrion inner membrane</location>
        <topology evidence="1 11">Peripheral membrane protein</topology>
        <orientation evidence="1 11">Matrix side</orientation>
    </subcellularLocation>
</comment>
<dbReference type="Pfam" id="PF02284">
    <property type="entry name" value="COX5A"/>
    <property type="match status" value="1"/>
</dbReference>
<sequence>MSDYNPSTLTVFIGLSIAFAGLSLLLAGYFINIHLQKGRAFNIYNSTLVVILASQIAVFGTLSEGTFYKYMYGDPSSSLKGNGVAYAFINYFTAIILFGLTLYFNQRCKIFPVLFVHQKATELVLLVILFVLLLLYNILLIVGFAMNSNDIYNAGEDCILAGGIIVLVFTALYLSTLLKYQKGGVEMTDLQNGIVTDGIKTLSLIGHFCLPFAGVLDICRPMDGGVLYDNAGTKPGGNLRARFSLIRNIQPTIARRHYSDLDPADKKDYQAYVDQWQAHFKNVDDDFELERGLNHIFAADWVPSVEVVSEALRASRRLNTFATAVRILEGLKDKAYKKEQYDAYIRELKPLLDEYGIVEKADLGEFQVIRDRTPWTE</sequence>
<dbReference type="InterPro" id="IPR036545">
    <property type="entry name" value="Cyt_c_oxidase_su5A/6_sf"/>
</dbReference>
<dbReference type="GO" id="GO:0045277">
    <property type="term" value="C:respiratory chain complex IV"/>
    <property type="evidence" value="ECO:0007669"/>
    <property type="project" value="UniProtKB-UniRule"/>
</dbReference>
<feature type="transmembrane region" description="Helical" evidence="12">
    <location>
        <begin position="12"/>
        <end position="31"/>
    </location>
</feature>
<evidence type="ECO:0000256" key="12">
    <source>
        <dbReference type="SAM" id="Phobius"/>
    </source>
</evidence>
<comment type="pathway">
    <text evidence="2 11">Energy metabolism; oxidative phosphorylation.</text>
</comment>
<comment type="caution">
    <text evidence="13">The sequence shown here is derived from an EMBL/GenBank/DDBJ whole genome shotgun (WGS) entry which is preliminary data.</text>
</comment>
<comment type="similarity">
    <text evidence="3 11">Belongs to the cytochrome c oxidase subunit 5A family.</text>
</comment>
<keyword evidence="14" id="KW-1185">Reference proteome</keyword>
<comment type="subunit">
    <text evidence="11">Component of the cytochrome c oxidase (complex IV, CIV), a multisubunit enzyme composed of a catalytic core of 3 subunits and several supernumerary subunits.</text>
</comment>
<comment type="function">
    <text evidence="11">Component of the cytochrome c oxidase, the last enzyme in the mitochondrial electron transport chain which drives oxidative phosphorylation. The respiratory chain contains 3 multisubunit complexes succinate dehydrogenase (complex II, CII), ubiquinol-cytochrome c oxidoreductase (cytochrome b-c1 complex, complex III, CIII) and cytochrome c oxidase (complex IV, CIV), that cooperate to transfer electrons derived from NADH and succinate to molecular oxygen, creating an electrochemical gradient over the inner membrane that drives transmembrane transport and the ATP synthase. Cytochrome c oxidase is the component of the respiratory chain that catalyzes the reduction of oxygen to water. Electrons originating from reduced cytochrome c in the intermembrane space (IMS) are transferred via the dinuclear copper A center (CU(A)) of subunit 2 and heme A of subunit 1 to the active site in subunit 1, a binuclear center (BNC) formed by heme A3 and copper B (CU(B)). The BNC reduces molecular oxygen to 2 water molecules using 4 electrons from cytochrome c in the IMS and 4 protons from the mitochondrial matrix.</text>
</comment>
<dbReference type="PANTHER" id="PTHR14200:SF11">
    <property type="entry name" value="CYTOCHROME C OXIDASE SUBUNIT 5A, MITOCHONDRIAL"/>
    <property type="match status" value="1"/>
</dbReference>
<feature type="transmembrane region" description="Helical" evidence="12">
    <location>
        <begin position="159"/>
        <end position="178"/>
    </location>
</feature>
<reference evidence="13" key="1">
    <citation type="submission" date="2020-05" db="EMBL/GenBank/DDBJ databases">
        <title>Phylogenomic resolution of chytrid fungi.</title>
        <authorList>
            <person name="Stajich J.E."/>
            <person name="Amses K."/>
            <person name="Simmons R."/>
            <person name="Seto K."/>
            <person name="Myers J."/>
            <person name="Bonds A."/>
            <person name="Quandt C.A."/>
            <person name="Barry K."/>
            <person name="Liu P."/>
            <person name="Grigoriev I."/>
            <person name="Longcore J.E."/>
            <person name="James T.Y."/>
        </authorList>
    </citation>
    <scope>NUCLEOTIDE SEQUENCE</scope>
    <source>
        <strain evidence="13">PLAUS21</strain>
    </source>
</reference>
<evidence type="ECO:0000313" key="14">
    <source>
        <dbReference type="Proteomes" id="UP001210925"/>
    </source>
</evidence>
<keyword evidence="10 11" id="KW-0472">Membrane</keyword>
<dbReference type="Proteomes" id="UP001210925">
    <property type="component" value="Unassembled WGS sequence"/>
</dbReference>
<proteinExistence type="inferred from homology"/>
<gene>
    <name evidence="13" type="primary">COX6</name>
    <name evidence="13" type="ORF">HK103_002179</name>
</gene>
<evidence type="ECO:0000256" key="3">
    <source>
        <dbReference type="ARBA" id="ARBA00007972"/>
    </source>
</evidence>
<evidence type="ECO:0000256" key="5">
    <source>
        <dbReference type="ARBA" id="ARBA00022723"/>
    </source>
</evidence>
<feature type="transmembrane region" description="Helical" evidence="12">
    <location>
        <begin position="83"/>
        <end position="103"/>
    </location>
</feature>
<keyword evidence="12" id="KW-1133">Transmembrane helix</keyword>
<dbReference type="GO" id="GO:0006123">
    <property type="term" value="P:mitochondrial electron transport, cytochrome c to oxygen"/>
    <property type="evidence" value="ECO:0007669"/>
    <property type="project" value="UniProtKB-UniRule"/>
</dbReference>
<dbReference type="GO" id="GO:0005743">
    <property type="term" value="C:mitochondrial inner membrane"/>
    <property type="evidence" value="ECO:0007669"/>
    <property type="project" value="UniProtKB-SubCell"/>
</dbReference>
<dbReference type="InterPro" id="IPR003204">
    <property type="entry name" value="Cyt_c_oxidase_su5A/6"/>
</dbReference>
<evidence type="ECO:0000256" key="6">
    <source>
        <dbReference type="ARBA" id="ARBA00022792"/>
    </source>
</evidence>
<evidence type="ECO:0000256" key="8">
    <source>
        <dbReference type="ARBA" id="ARBA00023004"/>
    </source>
</evidence>
<dbReference type="PANTHER" id="PTHR14200">
    <property type="entry name" value="CYTOCHROME C OXIDASE POLYPEPTIDE"/>
    <property type="match status" value="1"/>
</dbReference>
<keyword evidence="5 11" id="KW-0479">Metal-binding</keyword>
<evidence type="ECO:0000256" key="2">
    <source>
        <dbReference type="ARBA" id="ARBA00004673"/>
    </source>
</evidence>
<evidence type="ECO:0000256" key="4">
    <source>
        <dbReference type="ARBA" id="ARBA00022617"/>
    </source>
</evidence>
<dbReference type="GO" id="GO:0046872">
    <property type="term" value="F:metal ion binding"/>
    <property type="evidence" value="ECO:0007669"/>
    <property type="project" value="UniProtKB-UniRule"/>
</dbReference>
<name>A0AAD5U9Y9_9FUNG</name>
<evidence type="ECO:0000313" key="13">
    <source>
        <dbReference type="EMBL" id="KAJ3251724.1"/>
    </source>
</evidence>
<evidence type="ECO:0000256" key="1">
    <source>
        <dbReference type="ARBA" id="ARBA00004443"/>
    </source>
</evidence>